<name>A0A6J6BMH8_9ZZZZ</name>
<feature type="transmembrane region" description="Helical" evidence="1">
    <location>
        <begin position="248"/>
        <end position="268"/>
    </location>
</feature>
<keyword evidence="1" id="KW-0472">Membrane</keyword>
<organism evidence="2">
    <name type="scientific">freshwater metagenome</name>
    <dbReference type="NCBI Taxonomy" id="449393"/>
    <lineage>
        <taxon>unclassified sequences</taxon>
        <taxon>metagenomes</taxon>
        <taxon>ecological metagenomes</taxon>
    </lineage>
</organism>
<feature type="transmembrane region" description="Helical" evidence="1">
    <location>
        <begin position="205"/>
        <end position="223"/>
    </location>
</feature>
<feature type="transmembrane region" description="Helical" evidence="1">
    <location>
        <begin position="314"/>
        <end position="336"/>
    </location>
</feature>
<evidence type="ECO:0000313" key="2">
    <source>
        <dbReference type="EMBL" id="CAB4539378.1"/>
    </source>
</evidence>
<feature type="transmembrane region" description="Helical" evidence="1">
    <location>
        <begin position="146"/>
        <end position="170"/>
    </location>
</feature>
<dbReference type="Pfam" id="PF19877">
    <property type="entry name" value="DUF6350"/>
    <property type="match status" value="1"/>
</dbReference>
<evidence type="ECO:0000256" key="1">
    <source>
        <dbReference type="SAM" id="Phobius"/>
    </source>
</evidence>
<feature type="transmembrane region" description="Helical" evidence="1">
    <location>
        <begin position="117"/>
        <end position="134"/>
    </location>
</feature>
<keyword evidence="1" id="KW-0812">Transmembrane</keyword>
<protein>
    <submittedName>
        <fullName evidence="2">Unannotated protein</fullName>
    </submittedName>
</protein>
<feature type="transmembrane region" description="Helical" evidence="1">
    <location>
        <begin position="48"/>
        <end position="72"/>
    </location>
</feature>
<gene>
    <name evidence="2" type="ORF">UFOPK1425_00477</name>
</gene>
<feature type="transmembrane region" description="Helical" evidence="1">
    <location>
        <begin position="280"/>
        <end position="299"/>
    </location>
</feature>
<reference evidence="2" key="1">
    <citation type="submission" date="2020-05" db="EMBL/GenBank/DDBJ databases">
        <authorList>
            <person name="Chiriac C."/>
            <person name="Salcher M."/>
            <person name="Ghai R."/>
            <person name="Kavagutti S V."/>
        </authorList>
    </citation>
    <scope>NUCLEOTIDE SEQUENCE</scope>
</reference>
<keyword evidence="1" id="KW-1133">Transmembrane helix</keyword>
<dbReference type="InterPro" id="IPR045931">
    <property type="entry name" value="DUF6350"/>
</dbReference>
<sequence length="350" mass="37964">MALTLLPLSFIALFAWSTAGSTSGNTSDPIRAAIWMWLGSHLVPFKLALTSAFSTGALTFLPIGALIFPWLAVRSGFRRASDFLNNPRGARSFIVLWYTAIATLAAVLAQSENIKPNIVLTPIFILVISLSATIDYQASFFARFRLITYSFLTLFGLTMIVIAISLILHFQIVKSLAVVIQPGIMGGLLFTLLQLLYLPNIALAGISYLFGTGFSLGLGTHISPTNIDVSSLPAIPILGALPTSEHPLLLLSLIAALLIVLLNQLAIFRSFDSFKVRQNQIIASVIPPILLLIPISYFASGKLLTHDMSPVGIAWWYLSAVFMGVQLITVVIGLYIPKLIKVAKAHKSEL</sequence>
<accession>A0A6J6BMH8</accession>
<feature type="transmembrane region" description="Helical" evidence="1">
    <location>
        <begin position="176"/>
        <end position="198"/>
    </location>
</feature>
<dbReference type="AlphaFoldDB" id="A0A6J6BMH8"/>
<proteinExistence type="predicted"/>
<dbReference type="EMBL" id="CAEZSJ010000069">
    <property type="protein sequence ID" value="CAB4539378.1"/>
    <property type="molecule type" value="Genomic_DNA"/>
</dbReference>
<feature type="transmembrane region" description="Helical" evidence="1">
    <location>
        <begin position="93"/>
        <end position="111"/>
    </location>
</feature>